<keyword evidence="2" id="KW-1185">Reference proteome</keyword>
<gene>
    <name evidence="1" type="ORF">ACAOBT_LOCUS18231</name>
</gene>
<proteinExistence type="predicted"/>
<reference evidence="1" key="1">
    <citation type="submission" date="2022-03" db="EMBL/GenBank/DDBJ databases">
        <authorList>
            <person name="Sayadi A."/>
        </authorList>
    </citation>
    <scope>NUCLEOTIDE SEQUENCE</scope>
</reference>
<protein>
    <submittedName>
        <fullName evidence="1">Uncharacterized protein</fullName>
    </submittedName>
</protein>
<comment type="caution">
    <text evidence="1">The sequence shown here is derived from an EMBL/GenBank/DDBJ whole genome shotgun (WGS) entry which is preliminary data.</text>
</comment>
<organism evidence="1 2">
    <name type="scientific">Acanthoscelides obtectus</name>
    <name type="common">Bean weevil</name>
    <name type="synonym">Bruchus obtectus</name>
    <dbReference type="NCBI Taxonomy" id="200917"/>
    <lineage>
        <taxon>Eukaryota</taxon>
        <taxon>Metazoa</taxon>
        <taxon>Ecdysozoa</taxon>
        <taxon>Arthropoda</taxon>
        <taxon>Hexapoda</taxon>
        <taxon>Insecta</taxon>
        <taxon>Pterygota</taxon>
        <taxon>Neoptera</taxon>
        <taxon>Endopterygota</taxon>
        <taxon>Coleoptera</taxon>
        <taxon>Polyphaga</taxon>
        <taxon>Cucujiformia</taxon>
        <taxon>Chrysomeloidea</taxon>
        <taxon>Chrysomelidae</taxon>
        <taxon>Bruchinae</taxon>
        <taxon>Bruchini</taxon>
        <taxon>Acanthoscelides</taxon>
    </lineage>
</organism>
<evidence type="ECO:0000313" key="1">
    <source>
        <dbReference type="EMBL" id="CAH1988027.1"/>
    </source>
</evidence>
<evidence type="ECO:0000313" key="2">
    <source>
        <dbReference type="Proteomes" id="UP001152888"/>
    </source>
</evidence>
<dbReference type="AlphaFoldDB" id="A0A9P0PJ14"/>
<accession>A0A9P0PJ14</accession>
<dbReference type="Proteomes" id="UP001152888">
    <property type="component" value="Unassembled WGS sequence"/>
</dbReference>
<name>A0A9P0PJ14_ACAOB</name>
<dbReference type="EMBL" id="CAKOFQ010007035">
    <property type="protein sequence ID" value="CAH1988027.1"/>
    <property type="molecule type" value="Genomic_DNA"/>
</dbReference>
<sequence>MMKVDRLVNGYDVERVCFLEYCMLSSNLGRGRQMHALGLCGPKNNCKKPLIKLVPVRYPKEKPIGVIMSHQRPLNVEWPVVIFRKGVSDQKVF</sequence>